<dbReference type="SUPFAM" id="SSF52141">
    <property type="entry name" value="Uracil-DNA glycosylase-like"/>
    <property type="match status" value="1"/>
</dbReference>
<proteinExistence type="inferred from homology"/>
<sequence length="524" mass="58139">MEPIGHEGLGRLLKLEDNLQTPHVVFSHSDLEESKDLESGGTITIGKKFSLPPSPLGLDSEKSPYLQLSENIAVIDNAYSIKPKKLVEIAKEFRLEAGYSRLLYAPAVEPSQMPILAYLGVDVFDDLNVELRSSTGWVLESGEWIKQNKQIEDLFSHNRAELNRWILRIRNAISNGKLRELVELTSLHNPRVSQILHHSTSLLIAKGARVHSIIRSNDLSLNHPAILDFQDRLSNYEPPARDMVLLILPCSARKPYFKSSSHKRFFNALREVDNYLALHVVSVTSPLGLVPRELEFCYPAAHYDIAVTGQWSASEIEMLRSQLAKLNLKQNYTKAIVHAGSSSEIMTKLIKELGIDVVDTRVEKPSSYEGLEILQNIARMSLSDVPLLNTRDRAKGEAVGLAKFQYGDNSNFLVKSEISGRMPYKLRCGDLAAMSPVVGGFGLTLKGGIEYSSQGGPTIIAETFKLIGDLFAVGVKSYEGSWNIGDQVVIKQNDTVTGVGIAKMMPEEMIAMKRGIAVEVRHHA</sequence>
<accession>A0A1J5TGX7</accession>
<dbReference type="SUPFAM" id="SSF51713">
    <property type="entry name" value="tRNA-guanine transglycosylase"/>
    <property type="match status" value="1"/>
</dbReference>
<dbReference type="GO" id="GO:0006400">
    <property type="term" value="P:tRNA modification"/>
    <property type="evidence" value="ECO:0007669"/>
    <property type="project" value="InterPro"/>
</dbReference>
<dbReference type="GO" id="GO:0003723">
    <property type="term" value="F:RNA binding"/>
    <property type="evidence" value="ECO:0007669"/>
    <property type="project" value="InterPro"/>
</dbReference>
<gene>
    <name evidence="6" type="ORF">BD935_05080</name>
</gene>
<feature type="domain" description="DUF5591" evidence="5">
    <location>
        <begin position="228"/>
        <end position="376"/>
    </location>
</feature>
<evidence type="ECO:0000256" key="3">
    <source>
        <dbReference type="ARBA" id="ARBA00022694"/>
    </source>
</evidence>
<dbReference type="AlphaFoldDB" id="A0A1J5TGX7"/>
<comment type="pathway">
    <text evidence="1">tRNA modification; archaeosine-tRNA biosynthesis.</text>
</comment>
<feature type="domain" description="PUA" evidence="4">
    <location>
        <begin position="469"/>
        <end position="523"/>
    </location>
</feature>
<dbReference type="InterPro" id="IPR036895">
    <property type="entry name" value="Uracil-DNA_glycosylase-like_sf"/>
</dbReference>
<comment type="similarity">
    <text evidence="2">Belongs to the archaeosine synthase type 1 family.</text>
</comment>
<dbReference type="InterPro" id="IPR036511">
    <property type="entry name" value="TGT-like_sf"/>
</dbReference>
<dbReference type="InterPro" id="IPR015947">
    <property type="entry name" value="PUA-like_sf"/>
</dbReference>
<dbReference type="PROSITE" id="PS50890">
    <property type="entry name" value="PUA"/>
    <property type="match status" value="1"/>
</dbReference>
<dbReference type="InterPro" id="IPR036974">
    <property type="entry name" value="PUA_sf"/>
</dbReference>
<dbReference type="InterPro" id="IPR002478">
    <property type="entry name" value="PUA"/>
</dbReference>
<dbReference type="Gene3D" id="2.30.130.10">
    <property type="entry name" value="PUA domain"/>
    <property type="match status" value="1"/>
</dbReference>
<evidence type="ECO:0000313" key="7">
    <source>
        <dbReference type="Proteomes" id="UP000183080"/>
    </source>
</evidence>
<dbReference type="InterPro" id="IPR040777">
    <property type="entry name" value="DUF5591"/>
</dbReference>
<dbReference type="EMBL" id="MIZA01000013">
    <property type="protein sequence ID" value="OIR20202.1"/>
    <property type="molecule type" value="Genomic_DNA"/>
</dbReference>
<dbReference type="Gene3D" id="3.40.50.10630">
    <property type="entry name" value="Uracil-DNA glycosylase-like"/>
    <property type="match status" value="1"/>
</dbReference>
<dbReference type="SUPFAM" id="SSF88697">
    <property type="entry name" value="PUA domain-like"/>
    <property type="match status" value="1"/>
</dbReference>
<protein>
    <submittedName>
        <fullName evidence="6">Uncharacterized protein</fullName>
    </submittedName>
</protein>
<organism evidence="6 7">
    <name type="scientific">Marine Group III euryarchaeote CG-Epi1</name>
    <dbReference type="NCBI Taxonomy" id="1888995"/>
    <lineage>
        <taxon>Archaea</taxon>
        <taxon>Methanobacteriati</taxon>
        <taxon>Thermoplasmatota</taxon>
        <taxon>Thermoplasmata</taxon>
        <taxon>Candidatus Thermoprofundales</taxon>
    </lineage>
</organism>
<keyword evidence="3" id="KW-0819">tRNA processing</keyword>
<dbReference type="STRING" id="1888995.BD935_05080"/>
<evidence type="ECO:0000256" key="1">
    <source>
        <dbReference type="ARBA" id="ARBA00005030"/>
    </source>
</evidence>
<dbReference type="Proteomes" id="UP000183080">
    <property type="component" value="Unassembled WGS sequence"/>
</dbReference>
<dbReference type="Pfam" id="PF17884">
    <property type="entry name" value="DUF5591"/>
    <property type="match status" value="1"/>
</dbReference>
<comment type="caution">
    <text evidence="6">The sequence shown here is derived from an EMBL/GenBank/DDBJ whole genome shotgun (WGS) entry which is preliminary data.</text>
</comment>
<reference evidence="6 7" key="1">
    <citation type="submission" date="2016-08" db="EMBL/GenBank/DDBJ databases">
        <title>New Insights into Marine Group III Euryarchaeota, from dark to light.</title>
        <authorList>
            <person name="Haro-Moreno J.M."/>
            <person name="Rodriguez-Valera F."/>
            <person name="Lopez-Garcia P."/>
            <person name="Moreira D."/>
            <person name="Martin-Cuadrado A.B."/>
        </authorList>
    </citation>
    <scope>NUCLEOTIDE SEQUENCE [LARGE SCALE GENOMIC DNA]</scope>
    <source>
        <strain evidence="6">CG-Epi1</strain>
    </source>
</reference>
<evidence type="ECO:0000259" key="5">
    <source>
        <dbReference type="Pfam" id="PF17884"/>
    </source>
</evidence>
<dbReference type="Pfam" id="PF01472">
    <property type="entry name" value="PUA"/>
    <property type="match status" value="1"/>
</dbReference>
<evidence type="ECO:0000259" key="4">
    <source>
        <dbReference type="Pfam" id="PF01472"/>
    </source>
</evidence>
<evidence type="ECO:0000256" key="2">
    <source>
        <dbReference type="ARBA" id="ARBA00008906"/>
    </source>
</evidence>
<dbReference type="UniPathway" id="UPA00393"/>
<evidence type="ECO:0000313" key="6">
    <source>
        <dbReference type="EMBL" id="OIR20202.1"/>
    </source>
</evidence>
<name>A0A1J5TGX7_9ARCH</name>